<evidence type="ECO:0000313" key="2">
    <source>
        <dbReference type="Proteomes" id="UP000031443"/>
    </source>
</evidence>
<reference evidence="2" key="1">
    <citation type="journal article" date="2013" name="Nat. Genet.">
        <title>The draft genomes of soft-shell turtle and green sea turtle yield insights into the development and evolution of the turtle-specific body plan.</title>
        <authorList>
            <person name="Wang Z."/>
            <person name="Pascual-Anaya J."/>
            <person name="Zadissa A."/>
            <person name="Li W."/>
            <person name="Niimura Y."/>
            <person name="Huang Z."/>
            <person name="Li C."/>
            <person name="White S."/>
            <person name="Xiong Z."/>
            <person name="Fang D."/>
            <person name="Wang B."/>
            <person name="Ming Y."/>
            <person name="Chen Y."/>
            <person name="Zheng Y."/>
            <person name="Kuraku S."/>
            <person name="Pignatelli M."/>
            <person name="Herrero J."/>
            <person name="Beal K."/>
            <person name="Nozawa M."/>
            <person name="Li Q."/>
            <person name="Wang J."/>
            <person name="Zhang H."/>
            <person name="Yu L."/>
            <person name="Shigenobu S."/>
            <person name="Wang J."/>
            <person name="Liu J."/>
            <person name="Flicek P."/>
            <person name="Searle S."/>
            <person name="Wang J."/>
            <person name="Kuratani S."/>
            <person name="Yin Y."/>
            <person name="Aken B."/>
            <person name="Zhang G."/>
            <person name="Irie N."/>
        </authorList>
    </citation>
    <scope>NUCLEOTIDE SEQUENCE [LARGE SCALE GENOMIC DNA]</scope>
</reference>
<gene>
    <name evidence="1" type="ORF">UY3_14537</name>
</gene>
<organism evidence="1 2">
    <name type="scientific">Chelonia mydas</name>
    <name type="common">Green sea-turtle</name>
    <name type="synonym">Chelonia agassizi</name>
    <dbReference type="NCBI Taxonomy" id="8469"/>
    <lineage>
        <taxon>Eukaryota</taxon>
        <taxon>Metazoa</taxon>
        <taxon>Chordata</taxon>
        <taxon>Craniata</taxon>
        <taxon>Vertebrata</taxon>
        <taxon>Euteleostomi</taxon>
        <taxon>Archelosauria</taxon>
        <taxon>Testudinata</taxon>
        <taxon>Testudines</taxon>
        <taxon>Cryptodira</taxon>
        <taxon>Durocryptodira</taxon>
        <taxon>Americhelydia</taxon>
        <taxon>Chelonioidea</taxon>
        <taxon>Cheloniidae</taxon>
        <taxon>Chelonia</taxon>
    </lineage>
</organism>
<accession>M7AZ19</accession>
<dbReference type="AlphaFoldDB" id="M7AZ19"/>
<sequence length="160" mass="18455">MHLIIHSSYKCCNKARAVLHSRPWEPPEASLDSGVFPGNRGKLPGLRVASREMYAKRLKSDLVELCGQRGLRIGRSTKEQLIARLEERDRLDDPIPIPEGSFLADAGTDPADRLRQIRRNRRCSKEEMFCEVLQRDERQTRAWKVLQSRKAGQKRECGFR</sequence>
<proteinExistence type="predicted"/>
<dbReference type="EMBL" id="KB564230">
    <property type="protein sequence ID" value="EMP28355.1"/>
    <property type="molecule type" value="Genomic_DNA"/>
</dbReference>
<evidence type="ECO:0000313" key="1">
    <source>
        <dbReference type="EMBL" id="EMP28355.1"/>
    </source>
</evidence>
<keyword evidence="2" id="KW-1185">Reference proteome</keyword>
<dbReference type="Proteomes" id="UP000031443">
    <property type="component" value="Unassembled WGS sequence"/>
</dbReference>
<protein>
    <submittedName>
        <fullName evidence="1">Uncharacterized protein</fullName>
    </submittedName>
</protein>
<name>M7AZ19_CHEMY</name>